<dbReference type="GO" id="GO:0016747">
    <property type="term" value="F:acyltransferase activity, transferring groups other than amino-acyl groups"/>
    <property type="evidence" value="ECO:0007669"/>
    <property type="project" value="InterPro"/>
</dbReference>
<comment type="caution">
    <text evidence="2">The sequence shown here is derived from an EMBL/GenBank/DDBJ whole genome shotgun (WGS) entry which is preliminary data.</text>
</comment>
<evidence type="ECO:0000313" key="2">
    <source>
        <dbReference type="EMBL" id="KRG29089.1"/>
    </source>
</evidence>
<reference evidence="2" key="1">
    <citation type="submission" date="2015-10" db="EMBL/GenBank/DDBJ databases">
        <title>Draft genome sequence of Salegentibacter mishustinae KCTC 12263.</title>
        <authorList>
            <person name="Lin W."/>
            <person name="Zheng Q."/>
        </authorList>
    </citation>
    <scope>NUCLEOTIDE SEQUENCE [LARGE SCALE GENOMIC DNA]</scope>
    <source>
        <strain evidence="2">KCTC 12263</strain>
    </source>
</reference>
<keyword evidence="2" id="KW-0808">Transferase</keyword>
<dbReference type="InterPro" id="IPR016181">
    <property type="entry name" value="Acyl_CoA_acyltransferase"/>
</dbReference>
<keyword evidence="3" id="KW-1185">Reference proteome</keyword>
<dbReference type="OrthoDB" id="9812988at2"/>
<organism evidence="2 3">
    <name type="scientific">Salegentibacter mishustinae</name>
    <dbReference type="NCBI Taxonomy" id="270918"/>
    <lineage>
        <taxon>Bacteria</taxon>
        <taxon>Pseudomonadati</taxon>
        <taxon>Bacteroidota</taxon>
        <taxon>Flavobacteriia</taxon>
        <taxon>Flavobacteriales</taxon>
        <taxon>Flavobacteriaceae</taxon>
        <taxon>Salegentibacter</taxon>
    </lineage>
</organism>
<dbReference type="AlphaFoldDB" id="A0A0Q9ZJP9"/>
<evidence type="ECO:0000259" key="1">
    <source>
        <dbReference type="PROSITE" id="PS51186"/>
    </source>
</evidence>
<dbReference type="SUPFAM" id="SSF55729">
    <property type="entry name" value="Acyl-CoA N-acyltransferases (Nat)"/>
    <property type="match status" value="1"/>
</dbReference>
<feature type="domain" description="N-acetyltransferase" evidence="1">
    <location>
        <begin position="11"/>
        <end position="149"/>
    </location>
</feature>
<name>A0A0Q9ZJP9_9FLAO</name>
<proteinExistence type="predicted"/>
<dbReference type="Proteomes" id="UP000051643">
    <property type="component" value="Unassembled WGS sequence"/>
</dbReference>
<dbReference type="InterPro" id="IPR000182">
    <property type="entry name" value="GNAT_dom"/>
</dbReference>
<dbReference type="Gene3D" id="3.40.630.30">
    <property type="match status" value="1"/>
</dbReference>
<dbReference type="CDD" id="cd04301">
    <property type="entry name" value="NAT_SF"/>
    <property type="match status" value="1"/>
</dbReference>
<evidence type="ECO:0000313" key="3">
    <source>
        <dbReference type="Proteomes" id="UP000051643"/>
    </source>
</evidence>
<accession>A0A0Q9ZJP9</accession>
<dbReference type="Pfam" id="PF00583">
    <property type="entry name" value="Acetyltransf_1"/>
    <property type="match status" value="1"/>
</dbReference>
<sequence length="211" mass="24225">MKIIIANKSHAPYAEIICTTIEESAKVRGTGIARRTPEYIIGKMEKGNAVIALDGEKFAGFCYIETWSHDRYVANSGLIVHPDFRNQGLAKEIKEVVFKHSRKMYPNAKIFGITTGLAVMKINYELGYQPVPFSELTDDDAFWKGCQTCKNYDILTRTERNMCLCTGMMYDPERKKDVKKTQKKESLNDKAFKRLKNIKQTLFYKKEKNGN</sequence>
<gene>
    <name evidence="2" type="ORF">APR42_03940</name>
</gene>
<dbReference type="STRING" id="270918.APR42_03940"/>
<dbReference type="EMBL" id="LKTP01000012">
    <property type="protein sequence ID" value="KRG29089.1"/>
    <property type="molecule type" value="Genomic_DNA"/>
</dbReference>
<dbReference type="PROSITE" id="PS51186">
    <property type="entry name" value="GNAT"/>
    <property type="match status" value="1"/>
</dbReference>
<dbReference type="RefSeq" id="WP_057481562.1">
    <property type="nucleotide sequence ID" value="NZ_BMWR01000003.1"/>
</dbReference>
<protein>
    <submittedName>
        <fullName evidence="2">Acetyltransferase</fullName>
    </submittedName>
</protein>